<protein>
    <recommendedName>
        <fullName evidence="3 9">DNA replication and repair protein RecF</fullName>
    </recommendedName>
</protein>
<comment type="function">
    <text evidence="9">The RecF protein is involved in DNA metabolism; it is required for DNA replication and normal SOS inducibility. RecF binds preferentially to single-stranded, linear DNA. It also seems to bind ATP.</text>
</comment>
<dbReference type="Pfam" id="PF02463">
    <property type="entry name" value="SMC_N"/>
    <property type="match status" value="1"/>
</dbReference>
<dbReference type="PROSITE" id="PS00617">
    <property type="entry name" value="RECF_1"/>
    <property type="match status" value="1"/>
</dbReference>
<evidence type="ECO:0000259" key="10">
    <source>
        <dbReference type="Pfam" id="PF02463"/>
    </source>
</evidence>
<dbReference type="InterPro" id="IPR018078">
    <property type="entry name" value="DNA-binding_RecF_CS"/>
</dbReference>
<keyword evidence="6 9" id="KW-0547">Nucleotide-binding</keyword>
<evidence type="ECO:0000256" key="6">
    <source>
        <dbReference type="ARBA" id="ARBA00022741"/>
    </source>
</evidence>
<dbReference type="GO" id="GO:0006302">
    <property type="term" value="P:double-strand break repair"/>
    <property type="evidence" value="ECO:0007669"/>
    <property type="project" value="TreeGrafter"/>
</dbReference>
<keyword evidence="5 9" id="KW-0235">DNA replication</keyword>
<dbReference type="RefSeq" id="WP_016504193.1">
    <property type="nucleotide sequence ID" value="NZ_AMSD01000002.1"/>
</dbReference>
<evidence type="ECO:0000256" key="3">
    <source>
        <dbReference type="ARBA" id="ARBA00020170"/>
    </source>
</evidence>
<keyword evidence="7 9" id="KW-0067">ATP-binding</keyword>
<dbReference type="AlphaFoldDB" id="S3DGI3"/>
<keyword evidence="9" id="KW-0227">DNA damage</keyword>
<dbReference type="STRING" id="28176.CF66_1103"/>
<keyword evidence="9" id="KW-0234">DNA repair</keyword>
<name>S3DGI3_9GAMM</name>
<evidence type="ECO:0000256" key="9">
    <source>
        <dbReference type="HAMAP-Rule" id="MF_00365"/>
    </source>
</evidence>
<reference evidence="11 12" key="1">
    <citation type="journal article" date="2014" name="Environ. Microbiol.">
        <title>Genomic signatures of obligate host dependence in the luminous bacterial symbiont of a vertebrate.</title>
        <authorList>
            <person name="Hendry T.A."/>
            <person name="de Wet J.R."/>
            <person name="Dunlap P.V."/>
        </authorList>
    </citation>
    <scope>NUCLEOTIDE SEQUENCE [LARGE SCALE GENOMIC DNA]</scope>
    <source>
        <strain evidence="11 12">Akat1</strain>
    </source>
</reference>
<keyword evidence="12" id="KW-1185">Reference proteome</keyword>
<evidence type="ECO:0000256" key="8">
    <source>
        <dbReference type="ARBA" id="ARBA00023125"/>
    </source>
</evidence>
<dbReference type="Proteomes" id="UP000053688">
    <property type="component" value="Unassembled WGS sequence"/>
</dbReference>
<evidence type="ECO:0000256" key="5">
    <source>
        <dbReference type="ARBA" id="ARBA00022705"/>
    </source>
</evidence>
<accession>S3DGI3</accession>
<dbReference type="EMBL" id="AMSD01000002">
    <property type="protein sequence ID" value="EPE37562.1"/>
    <property type="molecule type" value="Genomic_DNA"/>
</dbReference>
<dbReference type="Gene3D" id="3.40.50.300">
    <property type="entry name" value="P-loop containing nucleotide triphosphate hydrolases"/>
    <property type="match status" value="1"/>
</dbReference>
<evidence type="ECO:0000256" key="1">
    <source>
        <dbReference type="ARBA" id="ARBA00004496"/>
    </source>
</evidence>
<feature type="binding site" evidence="9">
    <location>
        <begin position="30"/>
        <end position="37"/>
    </location>
    <ligand>
        <name>ATP</name>
        <dbReference type="ChEBI" id="CHEBI:30616"/>
    </ligand>
</feature>
<dbReference type="HAMAP" id="MF_00365">
    <property type="entry name" value="RecF"/>
    <property type="match status" value="1"/>
</dbReference>
<sequence length="363" mass="41966">MSLIRLSLHQFRNIRTCTIQLATGFNFFIGPNGSGKTNLIEAVYFLGLGRSFKPDLINQVIHNEYNELFIHGVYVNSSKLELPIGINKKHNGTKIVKIKGKSGQKISQLAKILPLQLIHPESVELLLGAPKFRRAFIDWGLFYTKPEFYNVWGRFKRLIKQRNALLKKVSNYQSLIPWDRELIILAESINTWRGQYVKSIQFMLQDILSILLPEVNIEFEYYSGWNKDFLYQSILEKNFVREKTLGYTLCGPNKADFKSYIDGVPVDRILSRGQLKLMVCALRVAQGQHLKKTTTNQCIYLIDDFASELDNNSQNRLSNCLSTIDSQIFISLINERDISKRYNKNGKVFHVKHGVITERKRKN</sequence>
<dbReference type="InterPro" id="IPR003395">
    <property type="entry name" value="RecF/RecN/SMC_N"/>
</dbReference>
<dbReference type="GO" id="GO:0003697">
    <property type="term" value="F:single-stranded DNA binding"/>
    <property type="evidence" value="ECO:0007669"/>
    <property type="project" value="UniProtKB-UniRule"/>
</dbReference>
<comment type="similarity">
    <text evidence="2 9">Belongs to the RecF family.</text>
</comment>
<keyword evidence="8 9" id="KW-0238">DNA-binding</keyword>
<dbReference type="GO" id="GO:0006260">
    <property type="term" value="P:DNA replication"/>
    <property type="evidence" value="ECO:0007669"/>
    <property type="project" value="UniProtKB-UniRule"/>
</dbReference>
<dbReference type="SUPFAM" id="SSF52540">
    <property type="entry name" value="P-loop containing nucleoside triphosphate hydrolases"/>
    <property type="match status" value="1"/>
</dbReference>
<dbReference type="InterPro" id="IPR042174">
    <property type="entry name" value="RecF_2"/>
</dbReference>
<proteinExistence type="inferred from homology"/>
<organism evidence="11 12">
    <name type="scientific">Candidatus Photodesmus katoptron Akat1</name>
    <dbReference type="NCBI Taxonomy" id="1236703"/>
    <lineage>
        <taxon>Bacteria</taxon>
        <taxon>Pseudomonadati</taxon>
        <taxon>Pseudomonadota</taxon>
        <taxon>Gammaproteobacteria</taxon>
        <taxon>Vibrionales</taxon>
        <taxon>Vibrionaceae</taxon>
        <taxon>Candidatus Photodesmus</taxon>
    </lineage>
</organism>
<dbReference type="Gene3D" id="1.20.1050.90">
    <property type="entry name" value="RecF/RecN/SMC, N-terminal domain"/>
    <property type="match status" value="1"/>
</dbReference>
<evidence type="ECO:0000313" key="12">
    <source>
        <dbReference type="Proteomes" id="UP000053688"/>
    </source>
</evidence>
<dbReference type="NCBIfam" id="TIGR00611">
    <property type="entry name" value="recf"/>
    <property type="match status" value="1"/>
</dbReference>
<dbReference type="GO" id="GO:0005524">
    <property type="term" value="F:ATP binding"/>
    <property type="evidence" value="ECO:0007669"/>
    <property type="project" value="UniProtKB-UniRule"/>
</dbReference>
<keyword evidence="9" id="KW-0742">SOS response</keyword>
<evidence type="ECO:0000313" key="11">
    <source>
        <dbReference type="EMBL" id="EPE37562.1"/>
    </source>
</evidence>
<dbReference type="GO" id="GO:0009432">
    <property type="term" value="P:SOS response"/>
    <property type="evidence" value="ECO:0007669"/>
    <property type="project" value="UniProtKB-UniRule"/>
</dbReference>
<dbReference type="InterPro" id="IPR027417">
    <property type="entry name" value="P-loop_NTPase"/>
</dbReference>
<dbReference type="eggNOG" id="COG1195">
    <property type="taxonomic scope" value="Bacteria"/>
</dbReference>
<dbReference type="GO" id="GO:0000731">
    <property type="term" value="P:DNA synthesis involved in DNA repair"/>
    <property type="evidence" value="ECO:0007669"/>
    <property type="project" value="TreeGrafter"/>
</dbReference>
<dbReference type="PANTHER" id="PTHR32182:SF0">
    <property type="entry name" value="DNA REPLICATION AND REPAIR PROTEIN RECF"/>
    <property type="match status" value="1"/>
</dbReference>
<dbReference type="PATRIC" id="fig|1236703.3.peg.904"/>
<comment type="caution">
    <text evidence="11">The sequence shown here is derived from an EMBL/GenBank/DDBJ whole genome shotgun (WGS) entry which is preliminary data.</text>
</comment>
<evidence type="ECO:0000256" key="4">
    <source>
        <dbReference type="ARBA" id="ARBA00022490"/>
    </source>
</evidence>
<evidence type="ECO:0000256" key="2">
    <source>
        <dbReference type="ARBA" id="ARBA00008016"/>
    </source>
</evidence>
<feature type="domain" description="RecF/RecN/SMC N-terminal" evidence="10">
    <location>
        <begin position="3"/>
        <end position="356"/>
    </location>
</feature>
<comment type="subcellular location">
    <subcellularLocation>
        <location evidence="1 9">Cytoplasm</location>
    </subcellularLocation>
</comment>
<dbReference type="GO" id="GO:0005737">
    <property type="term" value="C:cytoplasm"/>
    <property type="evidence" value="ECO:0007669"/>
    <property type="project" value="UniProtKB-SubCell"/>
</dbReference>
<evidence type="ECO:0000256" key="7">
    <source>
        <dbReference type="ARBA" id="ARBA00022840"/>
    </source>
</evidence>
<gene>
    <name evidence="9 11" type="primary">recF</name>
    <name evidence="11" type="ORF">O1U_0867</name>
</gene>
<dbReference type="PANTHER" id="PTHR32182">
    <property type="entry name" value="DNA REPLICATION AND REPAIR PROTEIN RECF"/>
    <property type="match status" value="1"/>
</dbReference>
<keyword evidence="4 9" id="KW-0963">Cytoplasm</keyword>
<dbReference type="InterPro" id="IPR001238">
    <property type="entry name" value="DNA-binding_RecF"/>
</dbReference>